<keyword evidence="4" id="KW-1185">Reference proteome</keyword>
<dbReference type="SUPFAM" id="SSF51126">
    <property type="entry name" value="Pectin lyase-like"/>
    <property type="match status" value="1"/>
</dbReference>
<evidence type="ECO:0000313" key="4">
    <source>
        <dbReference type="Proteomes" id="UP001190825"/>
    </source>
</evidence>
<proteinExistence type="predicted"/>
<feature type="transmembrane region" description="Helical" evidence="1">
    <location>
        <begin position="32"/>
        <end position="55"/>
    </location>
</feature>
<name>A0ABX4TAM1_9HYPH</name>
<dbReference type="EMBL" id="NBUC01000188">
    <property type="protein sequence ID" value="PLT91424.1"/>
    <property type="molecule type" value="Genomic_DNA"/>
</dbReference>
<comment type="caution">
    <text evidence="3">The sequence shown here is derived from an EMBL/GenBank/DDBJ whole genome shotgun (WGS) entry which is preliminary data.</text>
</comment>
<keyword evidence="1" id="KW-0472">Membrane</keyword>
<sequence>MNIFEANTKSPVTVSFDEGTPMTIKMISGNNIAVGGFVAGMIVMGIAQGAAFRLLNDQTSTAVVAAAEDAADRAEAAASAINFVTAYGTVDLAGAVSAQSVIEAAVAWSYANDTPLFWPAGTYLSTASIPHFHDVTHEGPGVVKRGSHLWHITPPEDATVNHVYAAASGGSSKNDGLSASEAIDSFQGAIETLEQWAPLDKGQWQIDLLEGTHTRGRFPDEGLPSSFPIIVAGPRVSITAGAAFKISITGRSGSFTSGETITFSASGATATLTFVDNTHNVLFARLVTGTPVAGQTIAGGTSGATATMDYQSATPLASIKEGATQSAVGILGFYTSLRVRDVEIEDYNGSTSSNGVRVDNSRDLFLENVHLTDCYHGASVFNHSKLDVKGGFAYDNGYLNSTTGGGYAYRGVFHAKFDIGTQNGPTVAAGPAAKGNSGALRAQELSTGHLDWSIIADNDAGIRLLVGSRLNVDGTVFLRNTASAMYGTQGSHVDVTDNTVFGTGASANGRDWSAGSASTASAAFIDRVNVGNAANPGVISNKFPALTINSTGNTAIDTFTVSTEALNDTQFTSIAAKKLTARITGTLNGTIGAFKGLVLRAGGTLAGGTTTLISFEQSATGAFEAELSIFFKGPNSQRVVGRGHHPTSAPVSGANITESTSADMVISLEGLVNNAADSIVVESVEWIQTGF</sequence>
<feature type="domain" description="Right handed beta helix" evidence="2">
    <location>
        <begin position="338"/>
        <end position="507"/>
    </location>
</feature>
<dbReference type="InterPro" id="IPR039448">
    <property type="entry name" value="Beta_helix"/>
</dbReference>
<keyword evidence="1" id="KW-0812">Transmembrane</keyword>
<dbReference type="Pfam" id="PF13229">
    <property type="entry name" value="Beta_helix"/>
    <property type="match status" value="1"/>
</dbReference>
<organism evidence="3 4">
    <name type="scientific">Sinorhizobium medicae</name>
    <dbReference type="NCBI Taxonomy" id="110321"/>
    <lineage>
        <taxon>Bacteria</taxon>
        <taxon>Pseudomonadati</taxon>
        <taxon>Pseudomonadota</taxon>
        <taxon>Alphaproteobacteria</taxon>
        <taxon>Hyphomicrobiales</taxon>
        <taxon>Rhizobiaceae</taxon>
        <taxon>Sinorhizobium/Ensifer group</taxon>
        <taxon>Sinorhizobium</taxon>
    </lineage>
</organism>
<evidence type="ECO:0000256" key="1">
    <source>
        <dbReference type="SAM" id="Phobius"/>
    </source>
</evidence>
<reference evidence="3 4" key="1">
    <citation type="journal article" date="2018" name="FEMS Microbiol. Ecol.">
        <title>Co-invading symbiotic mutualists of Medicago polymorpha retain high ancestral diversity and contain diverse accessory genomes.</title>
        <authorList>
            <person name="Porter S.S."/>
            <person name="Faber-Hammond J.J."/>
            <person name="Friesen M.L."/>
        </authorList>
    </citation>
    <scope>NUCLEOTIDE SEQUENCE [LARGE SCALE GENOMIC DNA]</scope>
    <source>
        <strain evidence="3 4">Str16</strain>
    </source>
</reference>
<evidence type="ECO:0000313" key="3">
    <source>
        <dbReference type="EMBL" id="PLT91424.1"/>
    </source>
</evidence>
<dbReference type="Proteomes" id="UP001190825">
    <property type="component" value="Unassembled WGS sequence"/>
</dbReference>
<gene>
    <name evidence="3" type="ORF">BMJ33_35225</name>
</gene>
<dbReference type="RefSeq" id="WP_101779610.1">
    <property type="nucleotide sequence ID" value="NZ_NBUC01000188.1"/>
</dbReference>
<protein>
    <recommendedName>
        <fullName evidence="2">Right handed beta helix domain-containing protein</fullName>
    </recommendedName>
</protein>
<keyword evidence="1" id="KW-1133">Transmembrane helix</keyword>
<accession>A0ABX4TAM1</accession>
<evidence type="ECO:0000259" key="2">
    <source>
        <dbReference type="Pfam" id="PF13229"/>
    </source>
</evidence>
<dbReference type="InterPro" id="IPR011050">
    <property type="entry name" value="Pectin_lyase_fold/virulence"/>
</dbReference>